<evidence type="ECO:0000313" key="7">
    <source>
        <dbReference type="Proteomes" id="UP001330812"/>
    </source>
</evidence>
<dbReference type="SUPFAM" id="SSF53850">
    <property type="entry name" value="Periplasmic binding protein-like II"/>
    <property type="match status" value="1"/>
</dbReference>
<reference evidence="6 7" key="1">
    <citation type="journal article" date="2015" name="Int. J. Syst. Evol. Microbiol.">
        <title>Amycolatopsis rhabdoformis sp. nov., an actinomycete isolated from a tropical forest soil.</title>
        <authorList>
            <person name="Souza W.R."/>
            <person name="Silva R.E."/>
            <person name="Goodfellow M."/>
            <person name="Busarakam K."/>
            <person name="Figueiro F.S."/>
            <person name="Ferreira D."/>
            <person name="Rodrigues-Filho E."/>
            <person name="Moraes L.A.B."/>
            <person name="Zucchi T.D."/>
        </authorList>
    </citation>
    <scope>NUCLEOTIDE SEQUENCE [LARGE SCALE GENOMIC DNA]</scope>
    <source>
        <strain evidence="6 7">NCIMB 14900</strain>
    </source>
</reference>
<evidence type="ECO:0000256" key="4">
    <source>
        <dbReference type="ARBA" id="ARBA00023163"/>
    </source>
</evidence>
<dbReference type="Pfam" id="PF03466">
    <property type="entry name" value="LysR_substrate"/>
    <property type="match status" value="1"/>
</dbReference>
<dbReference type="CDD" id="cd08414">
    <property type="entry name" value="PBP2_LTTR_aromatics_like"/>
    <property type="match status" value="1"/>
</dbReference>
<dbReference type="SUPFAM" id="SSF46785">
    <property type="entry name" value="Winged helix' DNA-binding domain"/>
    <property type="match status" value="1"/>
</dbReference>
<keyword evidence="7" id="KW-1185">Reference proteome</keyword>
<keyword evidence="4" id="KW-0804">Transcription</keyword>
<sequence>MPRDPAVTTTELRRFVVLAHELNFTRAARRLHITQQVLSSQIKHLEQEIGAALFTRSTHRVELTPSGAEFLSATTAALESLDRGISLARRKAASGQHVLRIGFLAHANDLQMPALRVFETRHPEITVAIKSHRFDDPSNGLLAGETDVALLAYPPVHPQIVFVPLVDEPRICLVPADHPLAQQRELRPEDLADLPAIVIEGHDHDPLVKAWTDTHTLADLLGERPVGAVVSTAQEWLLAAANGRGFTTAPASVLRFSPYPGLVAVPVTGTSPLTLGVGWIRARKDVLIDEFVQLVQELADGTTPADVSPA</sequence>
<dbReference type="PRINTS" id="PR00039">
    <property type="entry name" value="HTHLYSR"/>
</dbReference>
<dbReference type="EMBL" id="CP142149">
    <property type="protein sequence ID" value="WSE33536.1"/>
    <property type="molecule type" value="Genomic_DNA"/>
</dbReference>
<evidence type="ECO:0000256" key="3">
    <source>
        <dbReference type="ARBA" id="ARBA00023125"/>
    </source>
</evidence>
<dbReference type="InterPro" id="IPR005119">
    <property type="entry name" value="LysR_subst-bd"/>
</dbReference>
<evidence type="ECO:0000259" key="5">
    <source>
        <dbReference type="PROSITE" id="PS50931"/>
    </source>
</evidence>
<gene>
    <name evidence="6" type="ORF">VSH64_15715</name>
</gene>
<dbReference type="InterPro" id="IPR036388">
    <property type="entry name" value="WH-like_DNA-bd_sf"/>
</dbReference>
<dbReference type="PROSITE" id="PS50931">
    <property type="entry name" value="HTH_LYSR"/>
    <property type="match status" value="1"/>
</dbReference>
<evidence type="ECO:0000256" key="2">
    <source>
        <dbReference type="ARBA" id="ARBA00023015"/>
    </source>
</evidence>
<dbReference type="Gene3D" id="1.10.10.10">
    <property type="entry name" value="Winged helix-like DNA-binding domain superfamily/Winged helix DNA-binding domain"/>
    <property type="match status" value="1"/>
</dbReference>
<proteinExistence type="inferred from homology"/>
<evidence type="ECO:0000313" key="6">
    <source>
        <dbReference type="EMBL" id="WSE33536.1"/>
    </source>
</evidence>
<accession>A0ABZ1IID6</accession>
<organism evidence="6 7">
    <name type="scientific">Amycolatopsis rhabdoformis</name>
    <dbReference type="NCBI Taxonomy" id="1448059"/>
    <lineage>
        <taxon>Bacteria</taxon>
        <taxon>Bacillati</taxon>
        <taxon>Actinomycetota</taxon>
        <taxon>Actinomycetes</taxon>
        <taxon>Pseudonocardiales</taxon>
        <taxon>Pseudonocardiaceae</taxon>
        <taxon>Amycolatopsis</taxon>
    </lineage>
</organism>
<feature type="domain" description="HTH lysR-type" evidence="5">
    <location>
        <begin position="7"/>
        <end position="64"/>
    </location>
</feature>
<keyword evidence="2" id="KW-0805">Transcription regulation</keyword>
<dbReference type="PANTHER" id="PTHR30346:SF0">
    <property type="entry name" value="HCA OPERON TRANSCRIPTIONAL ACTIVATOR HCAR"/>
    <property type="match status" value="1"/>
</dbReference>
<name>A0ABZ1IID6_9PSEU</name>
<dbReference type="InterPro" id="IPR000847">
    <property type="entry name" value="LysR_HTH_N"/>
</dbReference>
<dbReference type="RefSeq" id="WP_326836334.1">
    <property type="nucleotide sequence ID" value="NZ_CP142149.1"/>
</dbReference>
<keyword evidence="3" id="KW-0238">DNA-binding</keyword>
<evidence type="ECO:0000256" key="1">
    <source>
        <dbReference type="ARBA" id="ARBA00009437"/>
    </source>
</evidence>
<comment type="similarity">
    <text evidence="1">Belongs to the LysR transcriptional regulatory family.</text>
</comment>
<dbReference type="PANTHER" id="PTHR30346">
    <property type="entry name" value="TRANSCRIPTIONAL DUAL REGULATOR HCAR-RELATED"/>
    <property type="match status" value="1"/>
</dbReference>
<dbReference type="InterPro" id="IPR036390">
    <property type="entry name" value="WH_DNA-bd_sf"/>
</dbReference>
<protein>
    <submittedName>
        <fullName evidence="6">LysR substrate-binding domain-containing protein</fullName>
    </submittedName>
</protein>
<dbReference type="Proteomes" id="UP001330812">
    <property type="component" value="Chromosome"/>
</dbReference>
<dbReference type="Gene3D" id="3.40.190.10">
    <property type="entry name" value="Periplasmic binding protein-like II"/>
    <property type="match status" value="2"/>
</dbReference>
<dbReference type="Pfam" id="PF00126">
    <property type="entry name" value="HTH_1"/>
    <property type="match status" value="1"/>
</dbReference>